<feature type="transmembrane region" description="Helical" evidence="1">
    <location>
        <begin position="40"/>
        <end position="57"/>
    </location>
</feature>
<gene>
    <name evidence="2" type="ORF">Aph01nite_69830</name>
</gene>
<dbReference type="AlphaFoldDB" id="A0A919QH25"/>
<keyword evidence="1" id="KW-0812">Transmembrane</keyword>
<keyword evidence="1" id="KW-1133">Transmembrane helix</keyword>
<dbReference type="EMBL" id="BOOA01000089">
    <property type="protein sequence ID" value="GIH28673.1"/>
    <property type="molecule type" value="Genomic_DNA"/>
</dbReference>
<feature type="transmembrane region" description="Helical" evidence="1">
    <location>
        <begin position="63"/>
        <end position="85"/>
    </location>
</feature>
<reference evidence="2" key="1">
    <citation type="submission" date="2021-01" db="EMBL/GenBank/DDBJ databases">
        <title>Whole genome shotgun sequence of Acrocarpospora phusangensis NBRC 108782.</title>
        <authorList>
            <person name="Komaki H."/>
            <person name="Tamura T."/>
        </authorList>
    </citation>
    <scope>NUCLEOTIDE SEQUENCE</scope>
    <source>
        <strain evidence="2">NBRC 108782</strain>
    </source>
</reference>
<evidence type="ECO:0000313" key="3">
    <source>
        <dbReference type="Proteomes" id="UP000640052"/>
    </source>
</evidence>
<dbReference type="Proteomes" id="UP000640052">
    <property type="component" value="Unassembled WGS sequence"/>
</dbReference>
<protein>
    <submittedName>
        <fullName evidence="2">Uncharacterized protein</fullName>
    </submittedName>
</protein>
<name>A0A919QH25_9ACTN</name>
<comment type="caution">
    <text evidence="2">The sequence shown here is derived from an EMBL/GenBank/DDBJ whole genome shotgun (WGS) entry which is preliminary data.</text>
</comment>
<evidence type="ECO:0000256" key="1">
    <source>
        <dbReference type="SAM" id="Phobius"/>
    </source>
</evidence>
<accession>A0A919QH25</accession>
<organism evidence="2 3">
    <name type="scientific">Acrocarpospora phusangensis</name>
    <dbReference type="NCBI Taxonomy" id="1070424"/>
    <lineage>
        <taxon>Bacteria</taxon>
        <taxon>Bacillati</taxon>
        <taxon>Actinomycetota</taxon>
        <taxon>Actinomycetes</taxon>
        <taxon>Streptosporangiales</taxon>
        <taxon>Streptosporangiaceae</taxon>
        <taxon>Acrocarpospora</taxon>
    </lineage>
</organism>
<proteinExistence type="predicted"/>
<evidence type="ECO:0000313" key="2">
    <source>
        <dbReference type="EMBL" id="GIH28673.1"/>
    </source>
</evidence>
<keyword evidence="3" id="KW-1185">Reference proteome</keyword>
<feature type="transmembrane region" description="Helical" evidence="1">
    <location>
        <begin position="6"/>
        <end position="28"/>
    </location>
</feature>
<sequence length="94" mass="10404">MITERQGLVPGIVAGAVFGAFYFAGLVWSRETAVLYRRHPWLNTLPFTGTFFVVVVALNPEFTLLRCAIMALIAGAIFGGLIALVQRYRERTTV</sequence>
<keyword evidence="1" id="KW-0472">Membrane</keyword>